<evidence type="ECO:0000256" key="5">
    <source>
        <dbReference type="PROSITE-ProRule" id="PRU00309"/>
    </source>
</evidence>
<evidence type="ECO:0000259" key="7">
    <source>
        <dbReference type="PROSITE" id="PS50950"/>
    </source>
</evidence>
<evidence type="ECO:0000313" key="8">
    <source>
        <dbReference type="EMBL" id="CAH3029033.1"/>
    </source>
</evidence>
<name>A0ABN8MH75_9CNID</name>
<evidence type="ECO:0000256" key="2">
    <source>
        <dbReference type="ARBA" id="ARBA00022771"/>
    </source>
</evidence>
<evidence type="ECO:0000313" key="9">
    <source>
        <dbReference type="Proteomes" id="UP001159427"/>
    </source>
</evidence>
<keyword evidence="2 5" id="KW-0863">Zinc-finger</keyword>
<sequence>MHQEFWTSCWIVRHCGLTLSMGFGHRNCVVLGYPNNGQRLGKWAATTCELHGCNNGSSMCDCQPPFKLFPFPTEKKNPERRLQWAKNISRNSLNGTLWMPNKDSRVCNLHFVDGEPTAETPDPTL</sequence>
<dbReference type="Pfam" id="PF05485">
    <property type="entry name" value="THAP"/>
    <property type="match status" value="1"/>
</dbReference>
<proteinExistence type="predicted"/>
<evidence type="ECO:0000256" key="3">
    <source>
        <dbReference type="ARBA" id="ARBA00022833"/>
    </source>
</evidence>
<dbReference type="EMBL" id="CALNXI010000547">
    <property type="protein sequence ID" value="CAH3029033.1"/>
    <property type="molecule type" value="Genomic_DNA"/>
</dbReference>
<keyword evidence="1" id="KW-0479">Metal-binding</keyword>
<keyword evidence="3" id="KW-0862">Zinc</keyword>
<keyword evidence="9" id="KW-1185">Reference proteome</keyword>
<dbReference type="InterPro" id="IPR006612">
    <property type="entry name" value="THAP_Znf"/>
</dbReference>
<reference evidence="8 9" key="1">
    <citation type="submission" date="2022-05" db="EMBL/GenBank/DDBJ databases">
        <authorList>
            <consortium name="Genoscope - CEA"/>
            <person name="William W."/>
        </authorList>
    </citation>
    <scope>NUCLEOTIDE SEQUENCE [LARGE SCALE GENOMIC DNA]</scope>
</reference>
<comment type="caution">
    <text evidence="8">The sequence shown here is derived from an EMBL/GenBank/DDBJ whole genome shotgun (WGS) entry which is preliminary data.</text>
</comment>
<dbReference type="Proteomes" id="UP001159427">
    <property type="component" value="Unassembled WGS sequence"/>
</dbReference>
<gene>
    <name evidence="8" type="ORF">PEVE_00035360</name>
</gene>
<protein>
    <recommendedName>
        <fullName evidence="7">THAP-type domain-containing protein</fullName>
    </recommendedName>
</protein>
<feature type="chain" id="PRO_5045276179" description="THAP-type domain-containing protein" evidence="6">
    <location>
        <begin position="21"/>
        <end position="125"/>
    </location>
</feature>
<dbReference type="SUPFAM" id="SSF57716">
    <property type="entry name" value="Glucocorticoid receptor-like (DNA-binding domain)"/>
    <property type="match status" value="1"/>
</dbReference>
<evidence type="ECO:0000256" key="4">
    <source>
        <dbReference type="ARBA" id="ARBA00023125"/>
    </source>
</evidence>
<keyword evidence="6" id="KW-0732">Signal</keyword>
<dbReference type="PROSITE" id="PS50950">
    <property type="entry name" value="ZF_THAP"/>
    <property type="match status" value="1"/>
</dbReference>
<accession>A0ABN8MH75</accession>
<organism evidence="8 9">
    <name type="scientific">Porites evermanni</name>
    <dbReference type="NCBI Taxonomy" id="104178"/>
    <lineage>
        <taxon>Eukaryota</taxon>
        <taxon>Metazoa</taxon>
        <taxon>Cnidaria</taxon>
        <taxon>Anthozoa</taxon>
        <taxon>Hexacorallia</taxon>
        <taxon>Scleractinia</taxon>
        <taxon>Fungiina</taxon>
        <taxon>Poritidae</taxon>
        <taxon>Porites</taxon>
    </lineage>
</organism>
<feature type="domain" description="THAP-type" evidence="7">
    <location>
        <begin position="44"/>
        <end position="125"/>
    </location>
</feature>
<evidence type="ECO:0000256" key="1">
    <source>
        <dbReference type="ARBA" id="ARBA00022723"/>
    </source>
</evidence>
<feature type="signal peptide" evidence="6">
    <location>
        <begin position="1"/>
        <end position="20"/>
    </location>
</feature>
<evidence type="ECO:0000256" key="6">
    <source>
        <dbReference type="SAM" id="SignalP"/>
    </source>
</evidence>
<keyword evidence="4 5" id="KW-0238">DNA-binding</keyword>